<dbReference type="InterPro" id="IPR046335">
    <property type="entry name" value="LacI/GalR-like_sensor"/>
</dbReference>
<gene>
    <name evidence="5" type="ORF">IAB73_11265</name>
</gene>
<dbReference type="PANTHER" id="PTHR30146">
    <property type="entry name" value="LACI-RELATED TRANSCRIPTIONAL REPRESSOR"/>
    <property type="match status" value="1"/>
</dbReference>
<organism evidence="5 6">
    <name type="scientific">Candidatus Onthenecus intestinigallinarum</name>
    <dbReference type="NCBI Taxonomy" id="2840875"/>
    <lineage>
        <taxon>Bacteria</taxon>
        <taxon>Bacillati</taxon>
        <taxon>Bacillota</taxon>
        <taxon>Clostridia</taxon>
        <taxon>Eubacteriales</taxon>
        <taxon>Candidatus Onthenecus</taxon>
    </lineage>
</organism>
<evidence type="ECO:0000256" key="3">
    <source>
        <dbReference type="ARBA" id="ARBA00023163"/>
    </source>
</evidence>
<dbReference type="Gene3D" id="3.40.50.2300">
    <property type="match status" value="2"/>
</dbReference>
<dbReference type="InterPro" id="IPR010982">
    <property type="entry name" value="Lambda_DNA-bd_dom_sf"/>
</dbReference>
<dbReference type="GO" id="GO:0000976">
    <property type="term" value="F:transcription cis-regulatory region binding"/>
    <property type="evidence" value="ECO:0007669"/>
    <property type="project" value="TreeGrafter"/>
</dbReference>
<evidence type="ECO:0000256" key="1">
    <source>
        <dbReference type="ARBA" id="ARBA00023015"/>
    </source>
</evidence>
<dbReference type="SUPFAM" id="SSF53822">
    <property type="entry name" value="Periplasmic binding protein-like I"/>
    <property type="match status" value="1"/>
</dbReference>
<keyword evidence="2 5" id="KW-0238">DNA-binding</keyword>
<dbReference type="SMART" id="SM00354">
    <property type="entry name" value="HTH_LACI"/>
    <property type="match status" value="1"/>
</dbReference>
<proteinExistence type="predicted"/>
<feature type="domain" description="HTH lacI-type" evidence="4">
    <location>
        <begin position="1"/>
        <end position="39"/>
    </location>
</feature>
<dbReference type="PROSITE" id="PS50932">
    <property type="entry name" value="HTH_LACI_2"/>
    <property type="match status" value="1"/>
</dbReference>
<keyword evidence="1" id="KW-0805">Transcription regulation</keyword>
<dbReference type="GO" id="GO:0003700">
    <property type="term" value="F:DNA-binding transcription factor activity"/>
    <property type="evidence" value="ECO:0007669"/>
    <property type="project" value="TreeGrafter"/>
</dbReference>
<dbReference type="InterPro" id="IPR000843">
    <property type="entry name" value="HTH_LacI"/>
</dbReference>
<keyword evidence="3" id="KW-0804">Transcription</keyword>
<evidence type="ECO:0000313" key="5">
    <source>
        <dbReference type="EMBL" id="HIQ72774.1"/>
    </source>
</evidence>
<dbReference type="CDD" id="cd06267">
    <property type="entry name" value="PBP1_LacI_sugar_binding-like"/>
    <property type="match status" value="1"/>
</dbReference>
<dbReference type="Gene3D" id="1.10.260.40">
    <property type="entry name" value="lambda repressor-like DNA-binding domains"/>
    <property type="match status" value="1"/>
</dbReference>
<reference evidence="5" key="1">
    <citation type="submission" date="2020-10" db="EMBL/GenBank/DDBJ databases">
        <authorList>
            <person name="Gilroy R."/>
        </authorList>
    </citation>
    <scope>NUCLEOTIDE SEQUENCE</scope>
    <source>
        <strain evidence="5">ChiSxjej2B14-6234</strain>
    </source>
</reference>
<sequence>MSRILTGSTSVRKEKRDRVNSLIAKYNFRPNAMARALTETRTKLLGMVMTDTGNPYYNSVYSACSNEAYQRGYVTMLMNTFSRPEMEISALTKLVEQRADAIILCGGRVDLQEQDPAFTRLLETTLETTPVIVGSRSCHERVYGVAVDHEGSVDLAFDYLAALGHRHFGFFYTGSEFYGTQLKLSRFRQNMARLGLPVREEWLIPVKSYDCPSGWEGIDRLLSLPELPTALLGMNDMVTAGMLQGLLAHGVRVPEDISLMGFDDTFITNITSPQLTAVDYDYGEYARLLVDTALGAIEGRDMPTNQLVPLSLSIKKSCAPPPHAWRKRA</sequence>
<dbReference type="SUPFAM" id="SSF47413">
    <property type="entry name" value="lambda repressor-like DNA-binding domains"/>
    <property type="match status" value="1"/>
</dbReference>
<dbReference type="Proteomes" id="UP000886887">
    <property type="component" value="Unassembled WGS sequence"/>
</dbReference>
<accession>A0A9D0ZC02</accession>
<name>A0A9D0ZC02_9FIRM</name>
<dbReference type="EMBL" id="DVFJ01000038">
    <property type="protein sequence ID" value="HIQ72774.1"/>
    <property type="molecule type" value="Genomic_DNA"/>
</dbReference>
<dbReference type="AlphaFoldDB" id="A0A9D0ZC02"/>
<dbReference type="Pfam" id="PF13377">
    <property type="entry name" value="Peripla_BP_3"/>
    <property type="match status" value="1"/>
</dbReference>
<evidence type="ECO:0000256" key="2">
    <source>
        <dbReference type="ARBA" id="ARBA00023125"/>
    </source>
</evidence>
<protein>
    <submittedName>
        <fullName evidence="5">LacI family DNA-binding transcriptional regulator</fullName>
    </submittedName>
</protein>
<dbReference type="PANTHER" id="PTHR30146:SF109">
    <property type="entry name" value="HTH-TYPE TRANSCRIPTIONAL REGULATOR GALS"/>
    <property type="match status" value="1"/>
</dbReference>
<evidence type="ECO:0000259" key="4">
    <source>
        <dbReference type="PROSITE" id="PS50932"/>
    </source>
</evidence>
<comment type="caution">
    <text evidence="5">The sequence shown here is derived from an EMBL/GenBank/DDBJ whole genome shotgun (WGS) entry which is preliminary data.</text>
</comment>
<reference evidence="5" key="2">
    <citation type="journal article" date="2021" name="PeerJ">
        <title>Extensive microbial diversity within the chicken gut microbiome revealed by metagenomics and culture.</title>
        <authorList>
            <person name="Gilroy R."/>
            <person name="Ravi A."/>
            <person name="Getino M."/>
            <person name="Pursley I."/>
            <person name="Horton D.L."/>
            <person name="Alikhan N.F."/>
            <person name="Baker D."/>
            <person name="Gharbi K."/>
            <person name="Hall N."/>
            <person name="Watson M."/>
            <person name="Adriaenssens E.M."/>
            <person name="Foster-Nyarko E."/>
            <person name="Jarju S."/>
            <person name="Secka A."/>
            <person name="Antonio M."/>
            <person name="Oren A."/>
            <person name="Chaudhuri R.R."/>
            <person name="La Ragione R."/>
            <person name="Hildebrand F."/>
            <person name="Pallen M.J."/>
        </authorList>
    </citation>
    <scope>NUCLEOTIDE SEQUENCE</scope>
    <source>
        <strain evidence="5">ChiSxjej2B14-6234</strain>
    </source>
</reference>
<dbReference type="InterPro" id="IPR028082">
    <property type="entry name" value="Peripla_BP_I"/>
</dbReference>
<evidence type="ECO:0000313" key="6">
    <source>
        <dbReference type="Proteomes" id="UP000886887"/>
    </source>
</evidence>